<proteinExistence type="predicted"/>
<dbReference type="CDD" id="cd20071">
    <property type="entry name" value="SET_SMYD"/>
    <property type="match status" value="1"/>
</dbReference>
<dbReference type="PANTHER" id="PTHR47332">
    <property type="entry name" value="SET DOMAIN-CONTAINING PROTEIN 5"/>
    <property type="match status" value="1"/>
</dbReference>
<protein>
    <recommendedName>
        <fullName evidence="2">SET domain-containing protein</fullName>
    </recommendedName>
</protein>
<evidence type="ECO:0000313" key="4">
    <source>
        <dbReference type="Proteomes" id="UP001322138"/>
    </source>
</evidence>
<dbReference type="EMBL" id="JAFFGZ010000001">
    <property type="protein sequence ID" value="KAK4647662.1"/>
    <property type="molecule type" value="Genomic_DNA"/>
</dbReference>
<organism evidence="3 4">
    <name type="scientific">Podospora bellae-mahoneyi</name>
    <dbReference type="NCBI Taxonomy" id="2093777"/>
    <lineage>
        <taxon>Eukaryota</taxon>
        <taxon>Fungi</taxon>
        <taxon>Dikarya</taxon>
        <taxon>Ascomycota</taxon>
        <taxon>Pezizomycotina</taxon>
        <taxon>Sordariomycetes</taxon>
        <taxon>Sordariomycetidae</taxon>
        <taxon>Sordariales</taxon>
        <taxon>Podosporaceae</taxon>
        <taxon>Podospora</taxon>
    </lineage>
</organism>
<dbReference type="GeneID" id="87893066"/>
<feature type="region of interest" description="Disordered" evidence="1">
    <location>
        <begin position="50"/>
        <end position="111"/>
    </location>
</feature>
<dbReference type="SUPFAM" id="SSF82199">
    <property type="entry name" value="SET domain"/>
    <property type="match status" value="1"/>
</dbReference>
<dbReference type="Pfam" id="PF00856">
    <property type="entry name" value="SET"/>
    <property type="match status" value="1"/>
</dbReference>
<dbReference type="RefSeq" id="XP_062736638.1">
    <property type="nucleotide sequence ID" value="XM_062873584.1"/>
</dbReference>
<dbReference type="SMART" id="SM00317">
    <property type="entry name" value="SET"/>
    <property type="match status" value="1"/>
</dbReference>
<feature type="domain" description="SET" evidence="2">
    <location>
        <begin position="193"/>
        <end position="324"/>
    </location>
</feature>
<evidence type="ECO:0000313" key="3">
    <source>
        <dbReference type="EMBL" id="KAK4647662.1"/>
    </source>
</evidence>
<dbReference type="InterPro" id="IPR053185">
    <property type="entry name" value="SET_domain_protein"/>
</dbReference>
<feature type="compositionally biased region" description="Polar residues" evidence="1">
    <location>
        <begin position="62"/>
        <end position="77"/>
    </location>
</feature>
<dbReference type="PANTHER" id="PTHR47332:SF4">
    <property type="entry name" value="SET DOMAIN-CONTAINING PROTEIN 5"/>
    <property type="match status" value="1"/>
</dbReference>
<comment type="caution">
    <text evidence="3">The sequence shown here is derived from an EMBL/GenBank/DDBJ whole genome shotgun (WGS) entry which is preliminary data.</text>
</comment>
<name>A0ABR0FXP4_9PEZI</name>
<dbReference type="InterPro" id="IPR001214">
    <property type="entry name" value="SET_dom"/>
</dbReference>
<evidence type="ECO:0000259" key="2">
    <source>
        <dbReference type="PROSITE" id="PS50280"/>
    </source>
</evidence>
<dbReference type="InterPro" id="IPR046341">
    <property type="entry name" value="SET_dom_sf"/>
</dbReference>
<evidence type="ECO:0000256" key="1">
    <source>
        <dbReference type="SAM" id="MobiDB-lite"/>
    </source>
</evidence>
<sequence>MEPIKIKTTVLTADALAKAMAEMQFILSQLTPSEYKDALAIQSGDVSDRSAQNLFSDPGGNDSVSSDQNLTTTTTLACPSHPTTDEPTTTETKPGQNNYHILPHPVPVSKSEPRTVKIGTLNNIPIYHYFSHAEQFLASQEYATPFGKRFLLDEPDSLLPSDDPSDRVFHPPPHSEEWWPGPGNANRDFRFKKYFEIRKSGLGGLGAFATVDIAMGRVILLERPLLLTTHGRVEDDVLAMRQEGKGIYRSLDGGGEVGWVSRVKDRNCFDLGGGIGFFGIASRFNHACQGAANVNYKYDHQRKVMVMTARRDIKAATELFIDYGAGSSACLYAMYGFVCRCGGGCRRLTRRDLEAMGAGLKELVKWGLASEKELAW</sequence>
<dbReference type="Gene3D" id="2.170.270.10">
    <property type="entry name" value="SET domain"/>
    <property type="match status" value="1"/>
</dbReference>
<dbReference type="Proteomes" id="UP001322138">
    <property type="component" value="Unassembled WGS sequence"/>
</dbReference>
<accession>A0ABR0FXP4</accession>
<keyword evidence="4" id="KW-1185">Reference proteome</keyword>
<reference evidence="3 4" key="1">
    <citation type="journal article" date="2023" name="bioRxiv">
        <title>High-quality genome assemblies of four members of thePodospora anserinaspecies complex.</title>
        <authorList>
            <person name="Ament-Velasquez S.L."/>
            <person name="Vogan A.A."/>
            <person name="Wallerman O."/>
            <person name="Hartmann F."/>
            <person name="Gautier V."/>
            <person name="Silar P."/>
            <person name="Giraud T."/>
            <person name="Johannesson H."/>
        </authorList>
    </citation>
    <scope>NUCLEOTIDE SEQUENCE [LARGE SCALE GENOMIC DNA]</scope>
    <source>
        <strain evidence="3 4">CBS 112042</strain>
    </source>
</reference>
<gene>
    <name evidence="3" type="ORF">QC761_103390</name>
</gene>
<dbReference type="PROSITE" id="PS50280">
    <property type="entry name" value="SET"/>
    <property type="match status" value="1"/>
</dbReference>